<dbReference type="EnsemblPlants" id="AES80277">
    <property type="protein sequence ID" value="AES80277"/>
    <property type="gene ID" value="MTR_7g078790"/>
</dbReference>
<keyword evidence="3" id="KW-0547">Nucleotide-binding</keyword>
<evidence type="ECO:0000313" key="13">
    <source>
        <dbReference type="Proteomes" id="UP000002051"/>
    </source>
</evidence>
<evidence type="ECO:0000256" key="2">
    <source>
        <dbReference type="ARBA" id="ARBA00022737"/>
    </source>
</evidence>
<name>G7L6M0_MEDTR</name>
<dbReference type="PROSITE" id="PS51450">
    <property type="entry name" value="LRR"/>
    <property type="match status" value="1"/>
</dbReference>
<dbReference type="KEGG" id="mtr:11406613"/>
<dbReference type="AlphaFoldDB" id="G7L6M0"/>
<dbReference type="Pfam" id="PF23559">
    <property type="entry name" value="WHD_DRP"/>
    <property type="match status" value="1"/>
</dbReference>
<dbReference type="OMA" id="TEDHRTE"/>
<dbReference type="Gene3D" id="3.40.50.300">
    <property type="entry name" value="P-loop containing nucleotide triphosphate hydrolases"/>
    <property type="match status" value="1"/>
</dbReference>
<dbReference type="FunFam" id="1.10.10.10:FF:000322">
    <property type="entry name" value="Probable disease resistance protein At1g63360"/>
    <property type="match status" value="1"/>
</dbReference>
<dbReference type="GO" id="GO:0006952">
    <property type="term" value="P:defense response"/>
    <property type="evidence" value="ECO:0007669"/>
    <property type="project" value="UniProtKB-KW"/>
</dbReference>
<keyword evidence="4" id="KW-0611">Plant defense</keyword>
<dbReference type="InterPro" id="IPR032675">
    <property type="entry name" value="LRR_dom_sf"/>
</dbReference>
<gene>
    <name evidence="12" type="primary">11406613</name>
    <name evidence="10" type="ordered locus">MTR_7g078790</name>
    <name evidence="11" type="ORF">MtrunA17_Chr7g0248531</name>
</gene>
<evidence type="ECO:0000256" key="3">
    <source>
        <dbReference type="ARBA" id="ARBA00022741"/>
    </source>
</evidence>
<dbReference type="Pfam" id="PF12799">
    <property type="entry name" value="LRR_4"/>
    <property type="match status" value="1"/>
</dbReference>
<reference evidence="11" key="4">
    <citation type="journal article" date="2018" name="Nat. Plants">
        <title>Whole-genome landscape of Medicago truncatula symbiotic genes.</title>
        <authorList>
            <person name="Pecrix Y."/>
            <person name="Gamas P."/>
            <person name="Carrere S."/>
        </authorList>
    </citation>
    <scope>NUCLEOTIDE SEQUENCE</scope>
    <source>
        <tissue evidence="11">Leaves</tissue>
    </source>
</reference>
<keyword evidence="11" id="KW-0378">Hydrolase</keyword>
<dbReference type="Proteomes" id="UP000265566">
    <property type="component" value="Chromosome 7"/>
</dbReference>
<dbReference type="GO" id="GO:0043531">
    <property type="term" value="F:ADP binding"/>
    <property type="evidence" value="ECO:0007669"/>
    <property type="project" value="InterPro"/>
</dbReference>
<dbReference type="Pfam" id="PF18052">
    <property type="entry name" value="Rx_N"/>
    <property type="match status" value="1"/>
</dbReference>
<dbReference type="PANTHER" id="PTHR36766:SF51">
    <property type="entry name" value="DISEASE RESISTANCE RPP13-LIKE PROTEIN 1"/>
    <property type="match status" value="1"/>
</dbReference>
<dbReference type="InterPro" id="IPR001611">
    <property type="entry name" value="Leu-rich_rpt"/>
</dbReference>
<dbReference type="InterPro" id="IPR003591">
    <property type="entry name" value="Leu-rich_rpt_typical-subtyp"/>
</dbReference>
<evidence type="ECO:0000313" key="10">
    <source>
        <dbReference type="EMBL" id="AES80277.1"/>
    </source>
</evidence>
<dbReference type="InterPro" id="IPR042197">
    <property type="entry name" value="Apaf_helical"/>
</dbReference>
<keyword evidence="1" id="KW-0433">Leucine-rich repeat</keyword>
<dbReference type="Gene3D" id="1.10.8.430">
    <property type="entry name" value="Helical domain of apoptotic protease-activating factors"/>
    <property type="match status" value="1"/>
</dbReference>
<reference evidence="10 13" key="1">
    <citation type="journal article" date="2011" name="Nature">
        <title>The Medicago genome provides insight into the evolution of rhizobial symbioses.</title>
        <authorList>
            <person name="Young N.D."/>
            <person name="Debelle F."/>
            <person name="Oldroyd G.E."/>
            <person name="Geurts R."/>
            <person name="Cannon S.B."/>
            <person name="Udvardi M.K."/>
            <person name="Benedito V.A."/>
            <person name="Mayer K.F."/>
            <person name="Gouzy J."/>
            <person name="Schoof H."/>
            <person name="Van de Peer Y."/>
            <person name="Proost S."/>
            <person name="Cook D.R."/>
            <person name="Meyers B.C."/>
            <person name="Spannagl M."/>
            <person name="Cheung F."/>
            <person name="De Mita S."/>
            <person name="Krishnakumar V."/>
            <person name="Gundlach H."/>
            <person name="Zhou S."/>
            <person name="Mudge J."/>
            <person name="Bharti A.K."/>
            <person name="Murray J.D."/>
            <person name="Naoumkina M.A."/>
            <person name="Rosen B."/>
            <person name="Silverstein K.A."/>
            <person name="Tang H."/>
            <person name="Rombauts S."/>
            <person name="Zhao P.X."/>
            <person name="Zhou P."/>
            <person name="Barbe V."/>
            <person name="Bardou P."/>
            <person name="Bechner M."/>
            <person name="Bellec A."/>
            <person name="Berger A."/>
            <person name="Berges H."/>
            <person name="Bidwell S."/>
            <person name="Bisseling T."/>
            <person name="Choisne N."/>
            <person name="Couloux A."/>
            <person name="Denny R."/>
            <person name="Deshpande S."/>
            <person name="Dai X."/>
            <person name="Doyle J.J."/>
            <person name="Dudez A.M."/>
            <person name="Farmer A.D."/>
            <person name="Fouteau S."/>
            <person name="Franken C."/>
            <person name="Gibelin C."/>
            <person name="Gish J."/>
            <person name="Goldstein S."/>
            <person name="Gonzalez A.J."/>
            <person name="Green P.J."/>
            <person name="Hallab A."/>
            <person name="Hartog M."/>
            <person name="Hua A."/>
            <person name="Humphray S.J."/>
            <person name="Jeong D.H."/>
            <person name="Jing Y."/>
            <person name="Jocker A."/>
            <person name="Kenton S.M."/>
            <person name="Kim D.J."/>
            <person name="Klee K."/>
            <person name="Lai H."/>
            <person name="Lang C."/>
            <person name="Lin S."/>
            <person name="Macmil S.L."/>
            <person name="Magdelenat G."/>
            <person name="Matthews L."/>
            <person name="McCorrison J."/>
            <person name="Monaghan E.L."/>
            <person name="Mun J.H."/>
            <person name="Najar F.Z."/>
            <person name="Nicholson C."/>
            <person name="Noirot C."/>
            <person name="O'Bleness M."/>
            <person name="Paule C.R."/>
            <person name="Poulain J."/>
            <person name="Prion F."/>
            <person name="Qin B."/>
            <person name="Qu C."/>
            <person name="Retzel E.F."/>
            <person name="Riddle C."/>
            <person name="Sallet E."/>
            <person name="Samain S."/>
            <person name="Samson N."/>
            <person name="Sanders I."/>
            <person name="Saurat O."/>
            <person name="Scarpelli C."/>
            <person name="Schiex T."/>
            <person name="Segurens B."/>
            <person name="Severin A.J."/>
            <person name="Sherrier D.J."/>
            <person name="Shi R."/>
            <person name="Sims S."/>
            <person name="Singer S.R."/>
            <person name="Sinharoy S."/>
            <person name="Sterck L."/>
            <person name="Viollet A."/>
            <person name="Wang B.B."/>
            <person name="Wang K."/>
            <person name="Wang M."/>
            <person name="Wang X."/>
            <person name="Warfsmann J."/>
            <person name="Weissenbach J."/>
            <person name="White D.D."/>
            <person name="White J.D."/>
            <person name="Wiley G.B."/>
            <person name="Wincker P."/>
            <person name="Xing Y."/>
            <person name="Yang L."/>
            <person name="Yao Z."/>
            <person name="Ying F."/>
            <person name="Zhai J."/>
            <person name="Zhou L."/>
            <person name="Zuber A."/>
            <person name="Denarie J."/>
            <person name="Dixon R.A."/>
            <person name="May G.D."/>
            <person name="Schwartz D.C."/>
            <person name="Rogers J."/>
            <person name="Quetier F."/>
            <person name="Town C.D."/>
            <person name="Roe B.A."/>
        </authorList>
    </citation>
    <scope>NUCLEOTIDE SEQUENCE [LARGE SCALE GENOMIC DNA]</scope>
    <source>
        <strain evidence="10">A17</strain>
        <strain evidence="12 13">cv. Jemalong A17</strain>
    </source>
</reference>
<evidence type="ECO:0000256" key="4">
    <source>
        <dbReference type="ARBA" id="ARBA00022821"/>
    </source>
</evidence>
<dbReference type="InterPro" id="IPR002182">
    <property type="entry name" value="NB-ARC"/>
</dbReference>
<protein>
    <submittedName>
        <fullName evidence="10">LRR and NB-ARC domain disease resistance protein</fullName>
    </submittedName>
    <submittedName>
        <fullName evidence="11">Putative P-loop containing nucleoside triphosphate hydrolase, leucine-rich repeat domain, L</fullName>
    </submittedName>
</protein>
<dbReference type="OrthoDB" id="2973320at2759"/>
<dbReference type="InterPro" id="IPR041118">
    <property type="entry name" value="Rx_N"/>
</dbReference>
<evidence type="ECO:0000313" key="11">
    <source>
        <dbReference type="EMBL" id="RHN47030.1"/>
    </source>
</evidence>
<feature type="domain" description="R13L1/DRL21-like LRR repeat region" evidence="9">
    <location>
        <begin position="676"/>
        <end position="800"/>
    </location>
</feature>
<reference evidence="12" key="3">
    <citation type="submission" date="2015-04" db="UniProtKB">
        <authorList>
            <consortium name="EnsemblPlants"/>
        </authorList>
    </citation>
    <scope>IDENTIFICATION</scope>
    <source>
        <strain evidence="12">cv. Jemalong A17</strain>
    </source>
</reference>
<feature type="domain" description="Disease resistance N-terminal" evidence="7">
    <location>
        <begin position="17"/>
        <end position="99"/>
    </location>
</feature>
<dbReference type="InterPro" id="IPR036388">
    <property type="entry name" value="WH-like_DNA-bd_sf"/>
</dbReference>
<dbReference type="Gene3D" id="1.10.10.10">
    <property type="entry name" value="Winged helix-like DNA-binding domain superfamily/Winged helix DNA-binding domain"/>
    <property type="match status" value="1"/>
</dbReference>
<dbReference type="PaxDb" id="3880-AES80277"/>
<accession>G7L6M0</accession>
<dbReference type="InterPro" id="IPR027417">
    <property type="entry name" value="P-loop_NTPase"/>
</dbReference>
<evidence type="ECO:0000259" key="7">
    <source>
        <dbReference type="Pfam" id="PF18052"/>
    </source>
</evidence>
<dbReference type="GO" id="GO:0005524">
    <property type="term" value="F:ATP binding"/>
    <property type="evidence" value="ECO:0007669"/>
    <property type="project" value="UniProtKB-KW"/>
</dbReference>
<dbReference type="Gene3D" id="1.20.5.4130">
    <property type="match status" value="1"/>
</dbReference>
<dbReference type="HOGENOM" id="CLU_000837_8_8_1"/>
<reference evidence="10 13" key="2">
    <citation type="journal article" date="2014" name="BMC Genomics">
        <title>An improved genome release (version Mt4.0) for the model legume Medicago truncatula.</title>
        <authorList>
            <person name="Tang H."/>
            <person name="Krishnakumar V."/>
            <person name="Bidwell S."/>
            <person name="Rosen B."/>
            <person name="Chan A."/>
            <person name="Zhou S."/>
            <person name="Gentzbittel L."/>
            <person name="Childs K.L."/>
            <person name="Yandell M."/>
            <person name="Gundlach H."/>
            <person name="Mayer K.F."/>
            <person name="Schwartz D.C."/>
            <person name="Town C.D."/>
        </authorList>
    </citation>
    <scope>GENOME REANNOTATION</scope>
    <source>
        <strain evidence="12 13">cv. Jemalong A17</strain>
    </source>
</reference>
<organism evidence="10 13">
    <name type="scientific">Medicago truncatula</name>
    <name type="common">Barrel medic</name>
    <name type="synonym">Medicago tribuloides</name>
    <dbReference type="NCBI Taxonomy" id="3880"/>
    <lineage>
        <taxon>Eukaryota</taxon>
        <taxon>Viridiplantae</taxon>
        <taxon>Streptophyta</taxon>
        <taxon>Embryophyta</taxon>
        <taxon>Tracheophyta</taxon>
        <taxon>Spermatophyta</taxon>
        <taxon>Magnoliopsida</taxon>
        <taxon>eudicotyledons</taxon>
        <taxon>Gunneridae</taxon>
        <taxon>Pentapetalae</taxon>
        <taxon>rosids</taxon>
        <taxon>fabids</taxon>
        <taxon>Fabales</taxon>
        <taxon>Fabaceae</taxon>
        <taxon>Papilionoideae</taxon>
        <taxon>50 kb inversion clade</taxon>
        <taxon>NPAAA clade</taxon>
        <taxon>Hologalegina</taxon>
        <taxon>IRL clade</taxon>
        <taxon>Trifolieae</taxon>
        <taxon>Medicago</taxon>
    </lineage>
</organism>
<dbReference type="GO" id="GO:0016787">
    <property type="term" value="F:hydrolase activity"/>
    <property type="evidence" value="ECO:0007669"/>
    <property type="project" value="UniProtKB-KW"/>
</dbReference>
<keyword evidence="2" id="KW-0677">Repeat</keyword>
<dbReference type="EMBL" id="CM001223">
    <property type="protein sequence ID" value="AES80277.1"/>
    <property type="molecule type" value="Genomic_DNA"/>
</dbReference>
<feature type="domain" description="NB-ARC" evidence="6">
    <location>
        <begin position="164"/>
        <end position="334"/>
    </location>
</feature>
<dbReference type="Gene3D" id="3.80.10.10">
    <property type="entry name" value="Ribonuclease Inhibitor"/>
    <property type="match status" value="1"/>
</dbReference>
<dbReference type="PRINTS" id="PR00364">
    <property type="entry name" value="DISEASERSIST"/>
</dbReference>
<dbReference type="InterPro" id="IPR058922">
    <property type="entry name" value="WHD_DRP"/>
</dbReference>
<dbReference type="EMBL" id="PSQE01000007">
    <property type="protein sequence ID" value="RHN47030.1"/>
    <property type="molecule type" value="Genomic_DNA"/>
</dbReference>
<sequence length="910" mass="103909">MFATGGAFLSAPILTMMDKLTSTEFQDYVNNMKLNHSLLKQLQTTLLTLEAVLVDAERKQIHDPAVREWLNDLKDAIYDTEDLLNQISYDSIQSKVTNQVLNFLSSLFSNTNGEVNSQIKISCERLQLFAQQKDILGLQTVSWKVLTGPPTTLLVNEYVTVGRKDDKEELVNMLISDTDNNNIGVVAITGMGGIGKTTLARLIYNQEEVKNHFDVQVWVCVSEDFDMLRVTKSLLEVVTSREWNTNNLDLLRVELKKNLNNKRFLIVLDDVWNENGCDWDELICPFFGKSGSKVIITTREQRVAEAVRAFHIHKLAHLSDEDSWHLLSKCAFRSENFHGDEYPTLEEIGRRIAMKCGGLPLAARALGGLLRDTVDAEKWNAILNSDIWNLSNDKVMPALHLSYQDLPCHLKRCFAYCSIFPKDYQLDRKQLVLLWMAEGFIEHYLGPKEAEEIGNEFFAELISRSLIQQAYDDTDGEKFVMHDRISDLAAFVSGTSCCCLKYGGKISRNVRYLSYNREKHDISSKCEIFHDFKVLRSFLPIGPLWGQNCLPRQVVVDLLPTLIRLRVLSLSKYRNVTKLPDSLDTLTQLRYLDLSNTRIKSLPSTICNLYNLQTLILSYCYRLTDLPTHIGMLINLRHLDISGTNIKELPMQIVELEELRTLTVFIVGKGQIGLSIKELRKYPRLQGKLTILNLHNVTDSMEAFSANLKSKEQIEELVLQWGEQTEDHRTEKTVLDMLRPSINLKKLSIGYYGGKSFPSWLGDSSFFNMVYLSISNCEYCLTLPSLGHLSSLKDLRLDGMRMLKTIGPEFYGMVGEGSNSSFEPFPSLQNLQFRNMSSWKEWLPFEGGKLPFPCLQTLRLQKCSELRGHLPNHLPSIQQIIIIDCGRLLETPSTLHWLSTIENKNIVYLK</sequence>
<dbReference type="InterPro" id="IPR025875">
    <property type="entry name" value="Leu-rich_rpt_4"/>
</dbReference>
<dbReference type="FunFam" id="3.40.50.300:FF:001091">
    <property type="entry name" value="Probable disease resistance protein At1g61300"/>
    <property type="match status" value="1"/>
</dbReference>
<evidence type="ECO:0000256" key="1">
    <source>
        <dbReference type="ARBA" id="ARBA00022614"/>
    </source>
</evidence>
<keyword evidence="5" id="KW-0067">ATP-binding</keyword>
<feature type="domain" description="Disease resistance protein winged helix" evidence="8">
    <location>
        <begin position="419"/>
        <end position="489"/>
    </location>
</feature>
<dbReference type="SMART" id="SM00369">
    <property type="entry name" value="LRR_TYP"/>
    <property type="match status" value="2"/>
</dbReference>
<evidence type="ECO:0000256" key="5">
    <source>
        <dbReference type="ARBA" id="ARBA00022840"/>
    </source>
</evidence>
<dbReference type="Gramene" id="rna41579">
    <property type="protein sequence ID" value="RHN47030.1"/>
    <property type="gene ID" value="gene41579"/>
</dbReference>
<evidence type="ECO:0000313" key="12">
    <source>
        <dbReference type="EnsemblPlants" id="AES80277"/>
    </source>
</evidence>
<dbReference type="SUPFAM" id="SSF52540">
    <property type="entry name" value="P-loop containing nucleoside triphosphate hydrolases"/>
    <property type="match status" value="1"/>
</dbReference>
<dbReference type="Pfam" id="PF25019">
    <property type="entry name" value="LRR_R13L1-DRL21"/>
    <property type="match status" value="1"/>
</dbReference>
<dbReference type="InterPro" id="IPR056789">
    <property type="entry name" value="LRR_R13L1-DRL21"/>
</dbReference>
<evidence type="ECO:0000259" key="9">
    <source>
        <dbReference type="Pfam" id="PF25019"/>
    </source>
</evidence>
<dbReference type="eggNOG" id="KOG4658">
    <property type="taxonomic scope" value="Eukaryota"/>
</dbReference>
<proteinExistence type="predicted"/>
<dbReference type="Pfam" id="PF00931">
    <property type="entry name" value="NB-ARC"/>
    <property type="match status" value="1"/>
</dbReference>
<dbReference type="SUPFAM" id="SSF52058">
    <property type="entry name" value="L domain-like"/>
    <property type="match status" value="1"/>
</dbReference>
<keyword evidence="13" id="KW-1185">Reference proteome</keyword>
<dbReference type="GO" id="GO:0051707">
    <property type="term" value="P:response to other organism"/>
    <property type="evidence" value="ECO:0007669"/>
    <property type="project" value="UniProtKB-ARBA"/>
</dbReference>
<dbReference type="PANTHER" id="PTHR36766">
    <property type="entry name" value="PLANT BROAD-SPECTRUM MILDEW RESISTANCE PROTEIN RPW8"/>
    <property type="match status" value="1"/>
</dbReference>
<evidence type="ECO:0000259" key="6">
    <source>
        <dbReference type="Pfam" id="PF00931"/>
    </source>
</evidence>
<evidence type="ECO:0000259" key="8">
    <source>
        <dbReference type="Pfam" id="PF23559"/>
    </source>
</evidence>
<dbReference type="Proteomes" id="UP000002051">
    <property type="component" value="Unassembled WGS sequence"/>
</dbReference>